<accession>A0A1S1LD03</accession>
<dbReference type="EMBL" id="MLIQ01000042">
    <property type="protein sequence ID" value="OHU47298.1"/>
    <property type="molecule type" value="Genomic_DNA"/>
</dbReference>
<evidence type="ECO:0000313" key="2">
    <source>
        <dbReference type="Proteomes" id="UP000180043"/>
    </source>
</evidence>
<proteinExistence type="predicted"/>
<comment type="caution">
    <text evidence="1">The sequence shown here is derived from an EMBL/GenBank/DDBJ whole genome shotgun (WGS) entry which is preliminary data.</text>
</comment>
<sequence length="59" mass="6730">MSEELIEKIARTLYGIRPAIQQWNGDPYAFHEPGAHHERELAYKQARAVAAVLDDVPKQ</sequence>
<evidence type="ECO:0000313" key="1">
    <source>
        <dbReference type="EMBL" id="OHU47298.1"/>
    </source>
</evidence>
<reference evidence="1 2" key="1">
    <citation type="submission" date="2016-10" db="EMBL/GenBank/DDBJ databases">
        <title>Evaluation of Human, Veterinary and Environmental Mycobacterium chelonae Isolates by Core Genome Phylogenomic Analysis, Targeted Gene Comparison, and Anti-microbial Susceptibility Patterns: A Tale of Mistaken Identities.</title>
        <authorList>
            <person name="Fogelson S.B."/>
            <person name="Camus A.C."/>
            <person name="Lorenz W."/>
            <person name="Vasireddy R."/>
            <person name="Vasireddy S."/>
            <person name="Smith T."/>
            <person name="Brown-Elliott B.A."/>
            <person name="Wallace R.J.Jr."/>
            <person name="Hasan N.A."/>
            <person name="Reischl U."/>
            <person name="Sanchez S."/>
        </authorList>
    </citation>
    <scope>NUCLEOTIDE SEQUENCE [LARGE SCALE GENOMIC DNA]</scope>
    <source>
        <strain evidence="1 2">15515</strain>
    </source>
</reference>
<protein>
    <submittedName>
        <fullName evidence="1">Uncharacterized protein</fullName>
    </submittedName>
</protein>
<dbReference type="AlphaFoldDB" id="A0A1S1LD03"/>
<organism evidence="1 2">
    <name type="scientific">Mycobacteroides chelonae</name>
    <name type="common">Mycobacterium chelonae</name>
    <dbReference type="NCBI Taxonomy" id="1774"/>
    <lineage>
        <taxon>Bacteria</taxon>
        <taxon>Bacillati</taxon>
        <taxon>Actinomycetota</taxon>
        <taxon>Actinomycetes</taxon>
        <taxon>Mycobacteriales</taxon>
        <taxon>Mycobacteriaceae</taxon>
        <taxon>Mycobacteroides</taxon>
    </lineage>
</organism>
<dbReference type="Proteomes" id="UP000180043">
    <property type="component" value="Unassembled WGS sequence"/>
</dbReference>
<dbReference type="RefSeq" id="WP_070947918.1">
    <property type="nucleotide sequence ID" value="NZ_MLIQ01000042.1"/>
</dbReference>
<gene>
    <name evidence="1" type="ORF">BKG82_26980</name>
</gene>
<name>A0A1S1LD03_MYCCH</name>